<accession>A0A1G9LGN3</accession>
<dbReference type="EMBL" id="FNGF01000007">
    <property type="protein sequence ID" value="SDL61110.1"/>
    <property type="molecule type" value="Genomic_DNA"/>
</dbReference>
<organism evidence="3 4">
    <name type="scientific">Glycomyces sambucus</name>
    <dbReference type="NCBI Taxonomy" id="380244"/>
    <lineage>
        <taxon>Bacteria</taxon>
        <taxon>Bacillati</taxon>
        <taxon>Actinomycetota</taxon>
        <taxon>Actinomycetes</taxon>
        <taxon>Glycomycetales</taxon>
        <taxon>Glycomycetaceae</taxon>
        <taxon>Glycomyces</taxon>
    </lineage>
</organism>
<dbReference type="RefSeq" id="WP_091053693.1">
    <property type="nucleotide sequence ID" value="NZ_FNGF01000007.1"/>
</dbReference>
<dbReference type="AlphaFoldDB" id="A0A1G9LGN3"/>
<keyword evidence="4" id="KW-1185">Reference proteome</keyword>
<evidence type="ECO:0000313" key="3">
    <source>
        <dbReference type="EMBL" id="SDL61110.1"/>
    </source>
</evidence>
<dbReference type="SUPFAM" id="SSF51338">
    <property type="entry name" value="Composite domain of metallo-dependent hydrolases"/>
    <property type="match status" value="1"/>
</dbReference>
<dbReference type="InterPro" id="IPR006680">
    <property type="entry name" value="Amidohydro-rel"/>
</dbReference>
<dbReference type="InterPro" id="IPR032466">
    <property type="entry name" value="Metal_Hydrolase"/>
</dbReference>
<dbReference type="PANTHER" id="PTHR43794">
    <property type="entry name" value="AMINOHYDROLASE SSNA-RELATED"/>
    <property type="match status" value="1"/>
</dbReference>
<evidence type="ECO:0000313" key="4">
    <source>
        <dbReference type="Proteomes" id="UP000198662"/>
    </source>
</evidence>
<dbReference type="Gene3D" id="2.30.40.10">
    <property type="entry name" value="Urease, subunit C, domain 1"/>
    <property type="match status" value="1"/>
</dbReference>
<dbReference type="Proteomes" id="UP000198662">
    <property type="component" value="Unassembled WGS sequence"/>
</dbReference>
<dbReference type="InterPro" id="IPR011059">
    <property type="entry name" value="Metal-dep_hydrolase_composite"/>
</dbReference>
<protein>
    <submittedName>
        <fullName evidence="3">Cytosine/adenosine deaminase</fullName>
    </submittedName>
</protein>
<gene>
    <name evidence="3" type="ORF">SAMN05216298_4502</name>
</gene>
<dbReference type="STRING" id="380244.SAMN05216298_4502"/>
<dbReference type="NCBIfam" id="NF006055">
    <property type="entry name" value="PRK08203.1"/>
    <property type="match status" value="1"/>
</dbReference>
<name>A0A1G9LGN3_9ACTN</name>
<dbReference type="Pfam" id="PF01979">
    <property type="entry name" value="Amidohydro_1"/>
    <property type="match status" value="1"/>
</dbReference>
<dbReference type="PANTHER" id="PTHR43794:SF11">
    <property type="entry name" value="AMIDOHYDROLASE-RELATED DOMAIN-CONTAINING PROTEIN"/>
    <property type="match status" value="1"/>
</dbReference>
<keyword evidence="1" id="KW-0378">Hydrolase</keyword>
<reference evidence="4" key="1">
    <citation type="submission" date="2016-10" db="EMBL/GenBank/DDBJ databases">
        <authorList>
            <person name="Varghese N."/>
            <person name="Submissions S."/>
        </authorList>
    </citation>
    <scope>NUCLEOTIDE SEQUENCE [LARGE SCALE GENOMIC DNA]</scope>
    <source>
        <strain evidence="4">CGMCC 4.3147</strain>
    </source>
</reference>
<dbReference type="SUPFAM" id="SSF51556">
    <property type="entry name" value="Metallo-dependent hydrolases"/>
    <property type="match status" value="1"/>
</dbReference>
<evidence type="ECO:0000259" key="2">
    <source>
        <dbReference type="Pfam" id="PF01979"/>
    </source>
</evidence>
<sequence length="453" mass="46896">MTAIVIENAHVATVDTAGTEHPTGHVVVEDGLITAVGPGPAPHVEGAQRIDGSGCLAAPGLVNTHHHLYQWATRGYATDHTLFEWLVDLYPTWGRIRPDHVAAANTAGLAWLALSGCTTAADHHYVYPEGRAAELVEVQVAAAARIGVRLHLARGSMDRGASDGGLPPDNIVEALDAALDATAAAVNRHHDPSPGSMLRIAVAPCSPFSVSTELLRESAALARDKGVRLHTHLCETVDEAEFCAEVHGCDPVEYMDRVGWIAPDSWLAHAVHLDERSRARLGAAGTGVAHCPSSNARLGTGLADVPGMLAAGIPVGLGVDGAASQEAGHLGEELRQAVYTARQLHGPHAMDARTALRLATIGGAEVLGRQAEIGSLEAGKQGDVALWDLTGLGHAGIADPVAALVLGPAAPLRLLTVAGTAVVADGELRTADTETLAKDLAAASTDLREARDA</sequence>
<evidence type="ECO:0000256" key="1">
    <source>
        <dbReference type="ARBA" id="ARBA00022801"/>
    </source>
</evidence>
<dbReference type="InterPro" id="IPR050287">
    <property type="entry name" value="MTA/SAH_deaminase"/>
</dbReference>
<dbReference type="Gene3D" id="3.20.20.140">
    <property type="entry name" value="Metal-dependent hydrolases"/>
    <property type="match status" value="1"/>
</dbReference>
<dbReference type="OrthoDB" id="3189065at2"/>
<proteinExistence type="predicted"/>
<feature type="domain" description="Amidohydrolase-related" evidence="2">
    <location>
        <begin position="58"/>
        <end position="399"/>
    </location>
</feature>
<dbReference type="GO" id="GO:0016810">
    <property type="term" value="F:hydrolase activity, acting on carbon-nitrogen (but not peptide) bonds"/>
    <property type="evidence" value="ECO:0007669"/>
    <property type="project" value="InterPro"/>
</dbReference>
<dbReference type="CDD" id="cd01298">
    <property type="entry name" value="ATZ_TRZ_like"/>
    <property type="match status" value="1"/>
</dbReference>